<dbReference type="Proteomes" id="UP001211005">
    <property type="component" value="Chromosome"/>
</dbReference>
<keyword evidence="3" id="KW-1185">Reference proteome</keyword>
<proteinExistence type="predicted"/>
<protein>
    <recommendedName>
        <fullName evidence="4">Polysaccharide chain length determinant N-terminal domain-containing protein</fullName>
    </recommendedName>
</protein>
<dbReference type="EMBL" id="CP114767">
    <property type="protein sequence ID" value="WBA42472.1"/>
    <property type="molecule type" value="Genomic_DNA"/>
</dbReference>
<sequence length="355" mass="39707">MSSRSYSLLGLWPVINRWKYLVLGAVALAFVVSAVVALLLPNIYKSTSVFYPTNPNTTDPDRIVTEGGKLELGGRNEDLDRVITIGQSQPVAEGIIRRFKLHEHYGVGQAGDDIADNAALNEFSSNLNIVHNDRDAIELTFLDTDKVLAARIVNAMVQSIDSVNQQLTFANRRKILDLYVQRRSFLEREYRSTYDSLLAGRRRYGVYGLTMEARYLAKEIIETENALRRAEGEGNSNKAAGLRRALRALTRADGGNIFNLESYTAGNDQMNTLYARFNDIQTRLIKARGDYESASVSISGKISSIYVVQEAYPATRKAAPVRWFIVLSSVLVTFAFSVIFITLLELYRGNLSIKN</sequence>
<reference evidence="2 3" key="1">
    <citation type="submission" date="2022-12" db="EMBL/GenBank/DDBJ databases">
        <title>Hymenobacter canadensis sp. nov. isolated from lake water of the Cambridge Bay, Canada.</title>
        <authorList>
            <person name="Kim W.H."/>
            <person name="Lee Y.M."/>
        </authorList>
    </citation>
    <scope>NUCLEOTIDE SEQUENCE [LARGE SCALE GENOMIC DNA]</scope>
    <source>
        <strain evidence="2 3">PAMC 29467</strain>
    </source>
</reference>
<dbReference type="PANTHER" id="PTHR32309">
    <property type="entry name" value="TYROSINE-PROTEIN KINASE"/>
    <property type="match status" value="1"/>
</dbReference>
<evidence type="ECO:0000313" key="2">
    <source>
        <dbReference type="EMBL" id="WBA42472.1"/>
    </source>
</evidence>
<dbReference type="InterPro" id="IPR050445">
    <property type="entry name" value="Bact_polysacc_biosynth/exp"/>
</dbReference>
<evidence type="ECO:0000313" key="3">
    <source>
        <dbReference type="Proteomes" id="UP001211005"/>
    </source>
</evidence>
<accession>A0ABY7LST2</accession>
<evidence type="ECO:0008006" key="4">
    <source>
        <dbReference type="Google" id="ProtNLM"/>
    </source>
</evidence>
<dbReference type="PANTHER" id="PTHR32309:SF13">
    <property type="entry name" value="FERRIC ENTEROBACTIN TRANSPORT PROTEIN FEPE"/>
    <property type="match status" value="1"/>
</dbReference>
<organism evidence="2 3">
    <name type="scientific">Hymenobacter canadensis</name>
    <dbReference type="NCBI Taxonomy" id="2999067"/>
    <lineage>
        <taxon>Bacteria</taxon>
        <taxon>Pseudomonadati</taxon>
        <taxon>Bacteroidota</taxon>
        <taxon>Cytophagia</taxon>
        <taxon>Cytophagales</taxon>
        <taxon>Hymenobacteraceae</taxon>
        <taxon>Hymenobacter</taxon>
    </lineage>
</organism>
<evidence type="ECO:0000256" key="1">
    <source>
        <dbReference type="SAM" id="Phobius"/>
    </source>
</evidence>
<gene>
    <name evidence="2" type="ORF">O3303_02675</name>
</gene>
<feature type="transmembrane region" description="Helical" evidence="1">
    <location>
        <begin position="323"/>
        <end position="347"/>
    </location>
</feature>
<name>A0ABY7LST2_9BACT</name>
<keyword evidence="1" id="KW-0472">Membrane</keyword>
<keyword evidence="1" id="KW-0812">Transmembrane</keyword>
<keyword evidence="1" id="KW-1133">Transmembrane helix</keyword>
<feature type="transmembrane region" description="Helical" evidence="1">
    <location>
        <begin position="20"/>
        <end position="40"/>
    </location>
</feature>
<dbReference type="RefSeq" id="WP_269560526.1">
    <property type="nucleotide sequence ID" value="NZ_CP114767.1"/>
</dbReference>